<organism evidence="2 3">
    <name type="scientific">Rhipicephalus sanguineus</name>
    <name type="common">Brown dog tick</name>
    <name type="synonym">Ixodes sanguineus</name>
    <dbReference type="NCBI Taxonomy" id="34632"/>
    <lineage>
        <taxon>Eukaryota</taxon>
        <taxon>Metazoa</taxon>
        <taxon>Ecdysozoa</taxon>
        <taxon>Arthropoda</taxon>
        <taxon>Chelicerata</taxon>
        <taxon>Arachnida</taxon>
        <taxon>Acari</taxon>
        <taxon>Parasitiformes</taxon>
        <taxon>Ixodida</taxon>
        <taxon>Ixodoidea</taxon>
        <taxon>Ixodidae</taxon>
        <taxon>Rhipicephalinae</taxon>
        <taxon>Rhipicephalus</taxon>
        <taxon>Rhipicephalus</taxon>
    </lineage>
</organism>
<accession>A0A9D4PY13</accession>
<evidence type="ECO:0000256" key="1">
    <source>
        <dbReference type="SAM" id="MobiDB-lite"/>
    </source>
</evidence>
<feature type="compositionally biased region" description="Basic and acidic residues" evidence="1">
    <location>
        <begin position="95"/>
        <end position="105"/>
    </location>
</feature>
<feature type="region of interest" description="Disordered" evidence="1">
    <location>
        <begin position="64"/>
        <end position="115"/>
    </location>
</feature>
<dbReference type="EMBL" id="JABSTV010001250">
    <property type="protein sequence ID" value="KAH7957835.1"/>
    <property type="molecule type" value="Genomic_DNA"/>
</dbReference>
<evidence type="ECO:0000313" key="3">
    <source>
        <dbReference type="Proteomes" id="UP000821837"/>
    </source>
</evidence>
<feature type="compositionally biased region" description="Polar residues" evidence="1">
    <location>
        <begin position="106"/>
        <end position="115"/>
    </location>
</feature>
<sequence>MIPSDKESPPANTECALTKLNDKIDTLANTLANFMETFKAYTGKDDQRFARLEKMVADPAATIAPKSRNADSPTVTASVPEIISRARVQPTKTRKLAEETNRDADNLQNQNGHCS</sequence>
<dbReference type="Proteomes" id="UP000821837">
    <property type="component" value="Unassembled WGS sequence"/>
</dbReference>
<reference evidence="2" key="1">
    <citation type="journal article" date="2020" name="Cell">
        <title>Large-Scale Comparative Analyses of Tick Genomes Elucidate Their Genetic Diversity and Vector Capacities.</title>
        <authorList>
            <consortium name="Tick Genome and Microbiome Consortium (TIGMIC)"/>
            <person name="Jia N."/>
            <person name="Wang J."/>
            <person name="Shi W."/>
            <person name="Du L."/>
            <person name="Sun Y."/>
            <person name="Zhan W."/>
            <person name="Jiang J.F."/>
            <person name="Wang Q."/>
            <person name="Zhang B."/>
            <person name="Ji P."/>
            <person name="Bell-Sakyi L."/>
            <person name="Cui X.M."/>
            <person name="Yuan T.T."/>
            <person name="Jiang B.G."/>
            <person name="Yang W.F."/>
            <person name="Lam T.T."/>
            <person name="Chang Q.C."/>
            <person name="Ding S.J."/>
            <person name="Wang X.J."/>
            <person name="Zhu J.G."/>
            <person name="Ruan X.D."/>
            <person name="Zhao L."/>
            <person name="Wei J.T."/>
            <person name="Ye R.Z."/>
            <person name="Que T.C."/>
            <person name="Du C.H."/>
            <person name="Zhou Y.H."/>
            <person name="Cheng J.X."/>
            <person name="Dai P.F."/>
            <person name="Guo W.B."/>
            <person name="Han X.H."/>
            <person name="Huang E.J."/>
            <person name="Li L.F."/>
            <person name="Wei W."/>
            <person name="Gao Y.C."/>
            <person name="Liu J.Z."/>
            <person name="Shao H.Z."/>
            <person name="Wang X."/>
            <person name="Wang C.C."/>
            <person name="Yang T.C."/>
            <person name="Huo Q.B."/>
            <person name="Li W."/>
            <person name="Chen H.Y."/>
            <person name="Chen S.E."/>
            <person name="Zhou L.G."/>
            <person name="Ni X.B."/>
            <person name="Tian J.H."/>
            <person name="Sheng Y."/>
            <person name="Liu T."/>
            <person name="Pan Y.S."/>
            <person name="Xia L.Y."/>
            <person name="Li J."/>
            <person name="Zhao F."/>
            <person name="Cao W.C."/>
        </authorList>
    </citation>
    <scope>NUCLEOTIDE SEQUENCE</scope>
    <source>
        <strain evidence="2">Rsan-2018</strain>
    </source>
</reference>
<keyword evidence="3" id="KW-1185">Reference proteome</keyword>
<proteinExistence type="predicted"/>
<gene>
    <name evidence="2" type="ORF">HPB52_023171</name>
</gene>
<evidence type="ECO:0000313" key="2">
    <source>
        <dbReference type="EMBL" id="KAH7957835.1"/>
    </source>
</evidence>
<name>A0A9D4PY13_RHISA</name>
<dbReference type="AlphaFoldDB" id="A0A9D4PY13"/>
<comment type="caution">
    <text evidence="2">The sequence shown here is derived from an EMBL/GenBank/DDBJ whole genome shotgun (WGS) entry which is preliminary data.</text>
</comment>
<reference evidence="2" key="2">
    <citation type="submission" date="2021-09" db="EMBL/GenBank/DDBJ databases">
        <authorList>
            <person name="Jia N."/>
            <person name="Wang J."/>
            <person name="Shi W."/>
            <person name="Du L."/>
            <person name="Sun Y."/>
            <person name="Zhan W."/>
            <person name="Jiang J."/>
            <person name="Wang Q."/>
            <person name="Zhang B."/>
            <person name="Ji P."/>
            <person name="Sakyi L.B."/>
            <person name="Cui X."/>
            <person name="Yuan T."/>
            <person name="Jiang B."/>
            <person name="Yang W."/>
            <person name="Lam T.T.-Y."/>
            <person name="Chang Q."/>
            <person name="Ding S."/>
            <person name="Wang X."/>
            <person name="Zhu J."/>
            <person name="Ruan X."/>
            <person name="Zhao L."/>
            <person name="Wei J."/>
            <person name="Que T."/>
            <person name="Du C."/>
            <person name="Cheng J."/>
            <person name="Dai P."/>
            <person name="Han X."/>
            <person name="Huang E."/>
            <person name="Gao Y."/>
            <person name="Liu J."/>
            <person name="Shao H."/>
            <person name="Ye R."/>
            <person name="Li L."/>
            <person name="Wei W."/>
            <person name="Wang X."/>
            <person name="Wang C."/>
            <person name="Huo Q."/>
            <person name="Li W."/>
            <person name="Guo W."/>
            <person name="Chen H."/>
            <person name="Chen S."/>
            <person name="Zhou L."/>
            <person name="Zhou L."/>
            <person name="Ni X."/>
            <person name="Tian J."/>
            <person name="Zhou Y."/>
            <person name="Sheng Y."/>
            <person name="Liu T."/>
            <person name="Pan Y."/>
            <person name="Xia L."/>
            <person name="Li J."/>
            <person name="Zhao F."/>
            <person name="Cao W."/>
        </authorList>
    </citation>
    <scope>NUCLEOTIDE SEQUENCE</scope>
    <source>
        <strain evidence="2">Rsan-2018</strain>
        <tissue evidence="2">Larvae</tissue>
    </source>
</reference>
<protein>
    <submittedName>
        <fullName evidence="2">Uncharacterized protein</fullName>
    </submittedName>
</protein>